<dbReference type="PANTHER" id="PTHR30199:SF0">
    <property type="entry name" value="INNER MEMBRANE PROTEIN YDCO"/>
    <property type="match status" value="1"/>
</dbReference>
<keyword evidence="1" id="KW-0472">Membrane</keyword>
<feature type="transmembrane region" description="Helical" evidence="1">
    <location>
        <begin position="94"/>
        <end position="113"/>
    </location>
</feature>
<dbReference type="NCBIfam" id="TIGR00843">
    <property type="entry name" value="benE"/>
    <property type="match status" value="1"/>
</dbReference>
<organism evidence="2 3">
    <name type="scientific">Sessilibacter corallicola</name>
    <dbReference type="NCBI Taxonomy" id="2904075"/>
    <lineage>
        <taxon>Bacteria</taxon>
        <taxon>Pseudomonadati</taxon>
        <taxon>Pseudomonadota</taxon>
        <taxon>Gammaproteobacteria</taxon>
        <taxon>Cellvibrionales</taxon>
        <taxon>Cellvibrionaceae</taxon>
        <taxon>Sessilibacter</taxon>
    </lineage>
</organism>
<keyword evidence="1" id="KW-1133">Transmembrane helix</keyword>
<feature type="transmembrane region" description="Helical" evidence="1">
    <location>
        <begin position="168"/>
        <end position="186"/>
    </location>
</feature>
<dbReference type="Pfam" id="PF03594">
    <property type="entry name" value="BenE"/>
    <property type="match status" value="1"/>
</dbReference>
<evidence type="ECO:0000256" key="1">
    <source>
        <dbReference type="SAM" id="Phobius"/>
    </source>
</evidence>
<proteinExistence type="predicted"/>
<reference evidence="2 3" key="1">
    <citation type="submission" date="2024-04" db="EMBL/GenBank/DDBJ databases">
        <title>Draft genome sequence of Sessilibacter corallicola NBRC 116591.</title>
        <authorList>
            <person name="Miyakawa T."/>
            <person name="Kusuya Y."/>
            <person name="Miura T."/>
        </authorList>
    </citation>
    <scope>NUCLEOTIDE SEQUENCE [LARGE SCALE GENOMIC DNA]</scope>
    <source>
        <strain evidence="2 3">KU-00831-HH</strain>
    </source>
</reference>
<evidence type="ECO:0000313" key="2">
    <source>
        <dbReference type="EMBL" id="GAA6167761.1"/>
    </source>
</evidence>
<dbReference type="Proteomes" id="UP001465153">
    <property type="component" value="Unassembled WGS sequence"/>
</dbReference>
<dbReference type="InterPro" id="IPR004711">
    <property type="entry name" value="Benzoate_Transporter"/>
</dbReference>
<dbReference type="RefSeq" id="WP_353302398.1">
    <property type="nucleotide sequence ID" value="NZ_BAABWN010000004.1"/>
</dbReference>
<sequence>MSVMLFSISRMSAGFVALLVGYASSAAIILQAAEGAGASEEEIISWFWALGIGMGATCIGLSLRYKDPIVTAWSTPGAALLATSLSGLSLSESIGAFLFSSCLIFLTGVTGIFDRLMRIVPAPIAAAMLGGILLKFGLDIFVALKNQTLLVGIMLVVFTIVRPLSAKYVVPITLLIAFIVAYFLGQTHLENVSWEISKPVFIFPDFNLTSLIGVGIPLYVVTMTSQNMPGFAIMRANGFYTPASPIITWTGLTGILLAPFGGFAFNLAAITAAICMSEDADSNPKTRYWVAVWAGIFYLLAGIFAATVVTLLTSLPNELIITVAGLALLGAIANSLVSSLTETSTRDAAIITFLVSASGIQILGVASAFWGLVFGGVYLSVTRFVQSQKGSD</sequence>
<feature type="transmembrane region" description="Helical" evidence="1">
    <location>
        <begin position="319"/>
        <end position="337"/>
    </location>
</feature>
<gene>
    <name evidence="2" type="ORF">NBRC116591_15710</name>
</gene>
<feature type="transmembrane region" description="Helical" evidence="1">
    <location>
        <begin position="246"/>
        <end position="268"/>
    </location>
</feature>
<feature type="transmembrane region" description="Helical" evidence="1">
    <location>
        <begin position="288"/>
        <end position="312"/>
    </location>
</feature>
<feature type="transmembrane region" description="Helical" evidence="1">
    <location>
        <begin position="144"/>
        <end position="161"/>
    </location>
</feature>
<comment type="caution">
    <text evidence="2">The sequence shown here is derived from an EMBL/GenBank/DDBJ whole genome shotgun (WGS) entry which is preliminary data.</text>
</comment>
<keyword evidence="3" id="KW-1185">Reference proteome</keyword>
<feature type="transmembrane region" description="Helical" evidence="1">
    <location>
        <begin position="43"/>
        <end position="63"/>
    </location>
</feature>
<protein>
    <submittedName>
        <fullName evidence="2">Benzoate/H(+) symporter BenE family transporter</fullName>
    </submittedName>
</protein>
<name>A0ABQ0A809_9GAMM</name>
<feature type="transmembrane region" description="Helical" evidence="1">
    <location>
        <begin position="206"/>
        <end position="225"/>
    </location>
</feature>
<dbReference type="PANTHER" id="PTHR30199">
    <property type="entry name" value="MFS FAMILY TRANSPORTER, PREDICTED SUBSTRATE BENZOATE"/>
    <property type="match status" value="1"/>
</dbReference>
<feature type="transmembrane region" description="Helical" evidence="1">
    <location>
        <begin position="349"/>
        <end position="379"/>
    </location>
</feature>
<evidence type="ECO:0000313" key="3">
    <source>
        <dbReference type="Proteomes" id="UP001465153"/>
    </source>
</evidence>
<accession>A0ABQ0A809</accession>
<dbReference type="EMBL" id="BAABWN010000004">
    <property type="protein sequence ID" value="GAA6167761.1"/>
    <property type="molecule type" value="Genomic_DNA"/>
</dbReference>
<keyword evidence="1" id="KW-0812">Transmembrane</keyword>
<feature type="transmembrane region" description="Helical" evidence="1">
    <location>
        <begin position="120"/>
        <end position="138"/>
    </location>
</feature>